<dbReference type="PANTHER" id="PTHR42879:SF6">
    <property type="entry name" value="NADPH-DEPENDENT REDUCTASE BACG"/>
    <property type="match status" value="1"/>
</dbReference>
<sequence length="263" mass="27406">MDLGLAGNAAVVTASSSGLGKAAARSLAEEGVNVVINGRDEERLADAVADLRETATGEVVGQQGDIGVAADVEALVERCVDEFGRLDHLVTSAGGPPSKATLETTDEDWYDAFDMLVMSVVRAVRAGADHLRADGGGSVVNITSMSVKEPSSTLVLSASVRMAVVGLEKTLSRELAPEVRANTVLPRSIETARIRNLGEAAVERGEYDSYDDVLADRAADSPLGRLGQPHELGDVVAFLCSERASYINGSAIPVEGGVSRSNL</sequence>
<dbReference type="SUPFAM" id="SSF51735">
    <property type="entry name" value="NAD(P)-binding Rossmann-fold domains"/>
    <property type="match status" value="1"/>
</dbReference>
<proteinExistence type="inferred from homology"/>
<evidence type="ECO:0000313" key="2">
    <source>
        <dbReference type="EMBL" id="AZH25336.1"/>
    </source>
</evidence>
<dbReference type="OrthoDB" id="35501at2157"/>
<name>A0A3M0DZC7_9EURY</name>
<reference evidence="2 5" key="2">
    <citation type="submission" date="2018-07" db="EMBL/GenBank/DDBJ databases">
        <title>Genome sequences of Haloplanus aerogenes JCM 16430T.</title>
        <authorList>
            <person name="Kim Y.B."/>
            <person name="Roh S.W."/>
        </authorList>
    </citation>
    <scope>NUCLEOTIDE SEQUENCE [LARGE SCALE GENOMIC DNA]</scope>
    <source>
        <strain evidence="2 5">JCM 16430</strain>
    </source>
</reference>
<evidence type="ECO:0000313" key="3">
    <source>
        <dbReference type="EMBL" id="RMB25033.1"/>
    </source>
</evidence>
<dbReference type="KEGG" id="haer:DU502_08060"/>
<reference evidence="3" key="3">
    <citation type="submission" date="2018-10" db="EMBL/GenBank/DDBJ databases">
        <authorList>
            <person name="Whitman W."/>
            <person name="Huntemann M."/>
            <person name="Clum A."/>
            <person name="Pillay M."/>
            <person name="Palaniappan K."/>
            <person name="Varghese N."/>
            <person name="Mikhailova N."/>
            <person name="Stamatis D."/>
            <person name="Reddy T."/>
            <person name="Daum C."/>
            <person name="Shapiro N."/>
            <person name="Ivanova N."/>
            <person name="Kyrpides N."/>
            <person name="Woyke T."/>
        </authorList>
    </citation>
    <scope>NUCLEOTIDE SEQUENCE</scope>
    <source>
        <strain evidence="3">CGMCC 1.10124</strain>
    </source>
</reference>
<dbReference type="Pfam" id="PF13561">
    <property type="entry name" value="adh_short_C2"/>
    <property type="match status" value="1"/>
</dbReference>
<dbReference type="Gene3D" id="3.40.50.720">
    <property type="entry name" value="NAD(P)-binding Rossmann-like Domain"/>
    <property type="match status" value="1"/>
</dbReference>
<dbReference type="Proteomes" id="UP000277326">
    <property type="component" value="Unassembled WGS sequence"/>
</dbReference>
<keyword evidence="5" id="KW-1185">Reference proteome</keyword>
<dbReference type="FunFam" id="3.40.50.720:FF:000084">
    <property type="entry name" value="Short-chain dehydrogenase reductase"/>
    <property type="match status" value="1"/>
</dbReference>
<dbReference type="PRINTS" id="PR00081">
    <property type="entry name" value="GDHRDH"/>
</dbReference>
<dbReference type="InterPro" id="IPR050259">
    <property type="entry name" value="SDR"/>
</dbReference>
<dbReference type="RefSeq" id="WP_121918875.1">
    <property type="nucleotide sequence ID" value="NZ_CP034145.1"/>
</dbReference>
<gene>
    <name evidence="3" type="ORF">ATH50_0116</name>
    <name evidence="2" type="ORF">DU502_08060</name>
</gene>
<comment type="similarity">
    <text evidence="1">Belongs to the short-chain dehydrogenases/reductases (SDR) family.</text>
</comment>
<reference evidence="3 4" key="1">
    <citation type="journal article" date="2015" name="Stand. Genomic Sci.">
        <title>Genomic Encyclopedia of Bacterial and Archaeal Type Strains, Phase III: the genomes of soil and plant-associated and newly described type strains.</title>
        <authorList>
            <person name="Whitman W.B."/>
            <person name="Woyke T."/>
            <person name="Klenk H.P."/>
            <person name="Zhou Y."/>
            <person name="Lilburn T.G."/>
            <person name="Beck B.J."/>
            <person name="De Vos P."/>
            <person name="Vandamme P."/>
            <person name="Eisen J.A."/>
            <person name="Garrity G."/>
            <person name="Hugenholtz P."/>
            <person name="Kyrpides N.C."/>
        </authorList>
    </citation>
    <scope>NUCLEOTIDE SEQUENCE [LARGE SCALE GENOMIC DNA]</scope>
    <source>
        <strain evidence="3 4">CGMCC 1.10124</strain>
    </source>
</reference>
<dbReference type="CDD" id="cd05344">
    <property type="entry name" value="BKR_like_SDR_like"/>
    <property type="match status" value="1"/>
</dbReference>
<evidence type="ECO:0000313" key="5">
    <source>
        <dbReference type="Proteomes" id="UP000282007"/>
    </source>
</evidence>
<dbReference type="PANTHER" id="PTHR42879">
    <property type="entry name" value="3-OXOACYL-(ACYL-CARRIER-PROTEIN) REDUCTASE"/>
    <property type="match status" value="1"/>
</dbReference>
<dbReference type="Proteomes" id="UP000282007">
    <property type="component" value="Chromosome"/>
</dbReference>
<dbReference type="InterPro" id="IPR002347">
    <property type="entry name" value="SDR_fam"/>
</dbReference>
<organism evidence="3 4">
    <name type="scientific">Haloplanus aerogenes</name>
    <dbReference type="NCBI Taxonomy" id="660522"/>
    <lineage>
        <taxon>Archaea</taxon>
        <taxon>Methanobacteriati</taxon>
        <taxon>Methanobacteriota</taxon>
        <taxon>Stenosarchaea group</taxon>
        <taxon>Halobacteria</taxon>
        <taxon>Halobacteriales</taxon>
        <taxon>Haloferacaceae</taxon>
        <taxon>Haloplanus</taxon>
    </lineage>
</organism>
<dbReference type="AlphaFoldDB" id="A0A3M0DZC7"/>
<dbReference type="EMBL" id="REFS01000001">
    <property type="protein sequence ID" value="RMB25033.1"/>
    <property type="molecule type" value="Genomic_DNA"/>
</dbReference>
<evidence type="ECO:0000313" key="4">
    <source>
        <dbReference type="Proteomes" id="UP000277326"/>
    </source>
</evidence>
<evidence type="ECO:0000256" key="1">
    <source>
        <dbReference type="ARBA" id="ARBA00006484"/>
    </source>
</evidence>
<dbReference type="InterPro" id="IPR036291">
    <property type="entry name" value="NAD(P)-bd_dom_sf"/>
</dbReference>
<dbReference type="GeneID" id="38471232"/>
<dbReference type="EMBL" id="CP034145">
    <property type="protein sequence ID" value="AZH25336.1"/>
    <property type="molecule type" value="Genomic_DNA"/>
</dbReference>
<protein>
    <submittedName>
        <fullName evidence="3">3-oxoacyl-[acyl-carrier protein] reductase</fullName>
    </submittedName>
    <submittedName>
        <fullName evidence="2">SDR family oxidoreductase</fullName>
    </submittedName>
</protein>
<accession>A0A3M0DZC7</accession>